<evidence type="ECO:0000256" key="4">
    <source>
        <dbReference type="ARBA" id="ARBA00023098"/>
    </source>
</evidence>
<evidence type="ECO:0000256" key="3">
    <source>
        <dbReference type="ARBA" id="ARBA00022801"/>
    </source>
</evidence>
<dbReference type="InterPro" id="IPR003703">
    <property type="entry name" value="Acyl_CoA_thio"/>
</dbReference>
<name>A0A939C4Q5_9ACTN</name>
<evidence type="ECO:0000259" key="9">
    <source>
        <dbReference type="Pfam" id="PF13622"/>
    </source>
</evidence>
<organism evidence="10 11">
    <name type="scientific">Nakamurella flavida</name>
    <dbReference type="NCBI Taxonomy" id="363630"/>
    <lineage>
        <taxon>Bacteria</taxon>
        <taxon>Bacillati</taxon>
        <taxon>Actinomycetota</taxon>
        <taxon>Actinomycetes</taxon>
        <taxon>Nakamurellales</taxon>
        <taxon>Nakamurellaceae</taxon>
        <taxon>Nakamurella</taxon>
    </lineage>
</organism>
<dbReference type="InterPro" id="IPR042171">
    <property type="entry name" value="Acyl-CoA_hotdog"/>
</dbReference>
<evidence type="ECO:0000256" key="6">
    <source>
        <dbReference type="ARBA" id="ARBA00071120"/>
    </source>
</evidence>
<dbReference type="EMBL" id="JAERWL010000005">
    <property type="protein sequence ID" value="MBM9475457.1"/>
    <property type="molecule type" value="Genomic_DNA"/>
</dbReference>
<dbReference type="InterPro" id="IPR049449">
    <property type="entry name" value="TesB_ACOT8-like_N"/>
</dbReference>
<dbReference type="CDD" id="cd03444">
    <property type="entry name" value="Thioesterase_II_repeat1"/>
    <property type="match status" value="1"/>
</dbReference>
<comment type="caution">
    <text evidence="10">The sequence shown here is derived from an EMBL/GenBank/DDBJ whole genome shotgun (WGS) entry which is preliminary data.</text>
</comment>
<feature type="domain" description="Acyl-CoA thioesterase-like N-terminal HotDog" evidence="9">
    <location>
        <begin position="43"/>
        <end position="119"/>
    </location>
</feature>
<evidence type="ECO:0000256" key="5">
    <source>
        <dbReference type="ARBA" id="ARBA00050943"/>
    </source>
</evidence>
<evidence type="ECO:0000256" key="1">
    <source>
        <dbReference type="ARBA" id="ARBA00006538"/>
    </source>
</evidence>
<dbReference type="PANTHER" id="PTHR11066">
    <property type="entry name" value="ACYL-COA THIOESTERASE"/>
    <property type="match status" value="1"/>
</dbReference>
<dbReference type="Pfam" id="PF13622">
    <property type="entry name" value="4HBT_3"/>
    <property type="match status" value="1"/>
</dbReference>
<comment type="subunit">
    <text evidence="2">Homotetramer.</text>
</comment>
<evidence type="ECO:0000256" key="2">
    <source>
        <dbReference type="ARBA" id="ARBA00011881"/>
    </source>
</evidence>
<dbReference type="Pfam" id="PF02551">
    <property type="entry name" value="Acyl_CoA_thio"/>
    <property type="match status" value="1"/>
</dbReference>
<evidence type="ECO:0000313" key="10">
    <source>
        <dbReference type="EMBL" id="MBM9475457.1"/>
    </source>
</evidence>
<reference evidence="10" key="1">
    <citation type="submission" date="2021-01" db="EMBL/GenBank/DDBJ databases">
        <title>KCTC 19127 draft genome.</title>
        <authorList>
            <person name="An D."/>
        </authorList>
    </citation>
    <scope>NUCLEOTIDE SEQUENCE</scope>
    <source>
        <strain evidence="10">KCTC 19127</strain>
    </source>
</reference>
<dbReference type="Gene3D" id="2.40.160.210">
    <property type="entry name" value="Acyl-CoA thioesterase, double hotdog domain"/>
    <property type="match status" value="1"/>
</dbReference>
<dbReference type="InterPro" id="IPR029069">
    <property type="entry name" value="HotDog_dom_sf"/>
</dbReference>
<comment type="catalytic activity">
    <reaction evidence="5">
        <text>a fatty acyl-CoA + H2O = a fatty acid + CoA + H(+)</text>
        <dbReference type="Rhea" id="RHEA:16781"/>
        <dbReference type="ChEBI" id="CHEBI:15377"/>
        <dbReference type="ChEBI" id="CHEBI:15378"/>
        <dbReference type="ChEBI" id="CHEBI:28868"/>
        <dbReference type="ChEBI" id="CHEBI:57287"/>
        <dbReference type="ChEBI" id="CHEBI:77636"/>
        <dbReference type="EC" id="3.1.2.20"/>
    </reaction>
    <physiologicalReaction direction="left-to-right" evidence="5">
        <dbReference type="Rhea" id="RHEA:16782"/>
    </physiologicalReaction>
</comment>
<keyword evidence="11" id="KW-1185">Reference proteome</keyword>
<feature type="domain" description="Acyl-CoA thioesterase 2 C-terminal" evidence="8">
    <location>
        <begin position="167"/>
        <end position="290"/>
    </location>
</feature>
<protein>
    <recommendedName>
        <fullName evidence="6">Acyl-CoA thioesterase 2</fullName>
    </recommendedName>
    <alternativeName>
        <fullName evidence="7">Thioesterase II</fullName>
    </alternativeName>
</protein>
<accession>A0A939C4Q5</accession>
<dbReference type="PANTHER" id="PTHR11066:SF34">
    <property type="entry name" value="ACYL-COENZYME A THIOESTERASE 8"/>
    <property type="match status" value="1"/>
</dbReference>
<gene>
    <name evidence="10" type="ORF">JL107_03265</name>
</gene>
<comment type="similarity">
    <text evidence="1">Belongs to the C/M/P thioester hydrolase family.</text>
</comment>
<dbReference type="FunFam" id="2.40.160.210:FF:000001">
    <property type="entry name" value="Acyl-CoA thioesterase II"/>
    <property type="match status" value="1"/>
</dbReference>
<dbReference type="GO" id="GO:0006637">
    <property type="term" value="P:acyl-CoA metabolic process"/>
    <property type="evidence" value="ECO:0007669"/>
    <property type="project" value="InterPro"/>
</dbReference>
<evidence type="ECO:0000313" key="11">
    <source>
        <dbReference type="Proteomes" id="UP000663801"/>
    </source>
</evidence>
<keyword evidence="4" id="KW-0443">Lipid metabolism</keyword>
<dbReference type="GO" id="GO:0009062">
    <property type="term" value="P:fatty acid catabolic process"/>
    <property type="evidence" value="ECO:0007669"/>
    <property type="project" value="TreeGrafter"/>
</dbReference>
<dbReference type="GO" id="GO:0047617">
    <property type="term" value="F:fatty acyl-CoA hydrolase activity"/>
    <property type="evidence" value="ECO:0007669"/>
    <property type="project" value="UniProtKB-EC"/>
</dbReference>
<dbReference type="SUPFAM" id="SSF54637">
    <property type="entry name" value="Thioesterase/thiol ester dehydrase-isomerase"/>
    <property type="match status" value="2"/>
</dbReference>
<dbReference type="Proteomes" id="UP000663801">
    <property type="component" value="Unassembled WGS sequence"/>
</dbReference>
<proteinExistence type="inferred from homology"/>
<keyword evidence="3" id="KW-0378">Hydrolase</keyword>
<sequence>MQRDVDGVPRGQLVLDGLLQLLALQQLGEDLFRGVSPERSPVRVFGGQVAAQALTAAGRTVGADRPVHSLHGYFVRAGDPRIPIDYQVERIRDGRSFTTRRVTALQGEQVIFTMAASFQVREVGVDHATAAPVTPDPESLPTYAERVAPFQDQLSGWGRFPRPFDVRYVNDPPWQSRLAGPRPGLRNQVWFRPDGVVPDDDLVHVCLLAYLSDLTLLDSLLASHALTHGTDQLQLASLDHAMWFHRPVRLDDWVLYDTESPSAAGGRGLVTGRFFARDGAMMATVVQEGLIRIR</sequence>
<evidence type="ECO:0000259" key="8">
    <source>
        <dbReference type="Pfam" id="PF02551"/>
    </source>
</evidence>
<dbReference type="CDD" id="cd03445">
    <property type="entry name" value="Thioesterase_II_repeat2"/>
    <property type="match status" value="1"/>
</dbReference>
<dbReference type="InterPro" id="IPR025652">
    <property type="entry name" value="TesB_C"/>
</dbReference>
<evidence type="ECO:0000256" key="7">
    <source>
        <dbReference type="ARBA" id="ARBA00079653"/>
    </source>
</evidence>
<dbReference type="AlphaFoldDB" id="A0A939C4Q5"/>